<reference evidence="2 3" key="1">
    <citation type="submission" date="2016-01" db="EMBL/GenBank/DDBJ databases">
        <title>Draft Genome Sequences of Seven Thermophilic Sporeformers Isolated from Foods.</title>
        <authorList>
            <person name="Berendsen E.M."/>
            <person name="Wells-Bennik M.H."/>
            <person name="Krawcyk A.O."/>
            <person name="De Jong A."/>
            <person name="Holsappel S."/>
            <person name="Eijlander R.T."/>
            <person name="Kuipers O.P."/>
        </authorList>
    </citation>
    <scope>NUCLEOTIDE SEQUENCE [LARGE SCALE GENOMIC DNA]</scope>
    <source>
        <strain evidence="2 3">B4110</strain>
    </source>
</reference>
<protein>
    <submittedName>
        <fullName evidence="2">Uncharacterized protein</fullName>
    </submittedName>
</protein>
<feature type="transmembrane region" description="Helical" evidence="1">
    <location>
        <begin position="22"/>
        <end position="42"/>
    </location>
</feature>
<evidence type="ECO:0000256" key="1">
    <source>
        <dbReference type="SAM" id="Phobius"/>
    </source>
</evidence>
<dbReference type="Proteomes" id="UP000075324">
    <property type="component" value="Unassembled WGS sequence"/>
</dbReference>
<organism evidence="2 3">
    <name type="scientific">Parageobacillus toebii</name>
    <dbReference type="NCBI Taxonomy" id="153151"/>
    <lineage>
        <taxon>Bacteria</taxon>
        <taxon>Bacillati</taxon>
        <taxon>Bacillota</taxon>
        <taxon>Bacilli</taxon>
        <taxon>Bacillales</taxon>
        <taxon>Anoxybacillaceae</taxon>
        <taxon>Parageobacillus</taxon>
    </lineage>
</organism>
<keyword evidence="1" id="KW-0472">Membrane</keyword>
<evidence type="ECO:0000313" key="2">
    <source>
        <dbReference type="EMBL" id="KYD30706.1"/>
    </source>
</evidence>
<keyword evidence="1" id="KW-1133">Transmembrane helix</keyword>
<proteinExistence type="predicted"/>
<comment type="caution">
    <text evidence="2">The sequence shown here is derived from an EMBL/GenBank/DDBJ whole genome shotgun (WGS) entry which is preliminary data.</text>
</comment>
<keyword evidence="1" id="KW-0812">Transmembrane</keyword>
<sequence length="43" mass="5158">MLGFCYYIQQILSRMPLLLDKLFAILFLLIVVWQFFMVVGIFN</sequence>
<name>A0A150N207_9BACL</name>
<dbReference type="EMBL" id="LQYW01000046">
    <property type="protein sequence ID" value="KYD30706.1"/>
    <property type="molecule type" value="Genomic_DNA"/>
</dbReference>
<evidence type="ECO:0000313" key="3">
    <source>
        <dbReference type="Proteomes" id="UP000075324"/>
    </source>
</evidence>
<dbReference type="AlphaFoldDB" id="A0A150N207"/>
<accession>A0A150N207</accession>
<gene>
    <name evidence="2" type="ORF">B4110_1489</name>
</gene>